<evidence type="ECO:0000259" key="7">
    <source>
        <dbReference type="Pfam" id="PF02803"/>
    </source>
</evidence>
<keyword evidence="3" id="KW-0479">Metal-binding</keyword>
<dbReference type="InterPro" id="IPR020616">
    <property type="entry name" value="Thiolase_N"/>
</dbReference>
<organism evidence="8 9">
    <name type="scientific">Diploscapter pachys</name>
    <dbReference type="NCBI Taxonomy" id="2018661"/>
    <lineage>
        <taxon>Eukaryota</taxon>
        <taxon>Metazoa</taxon>
        <taxon>Ecdysozoa</taxon>
        <taxon>Nematoda</taxon>
        <taxon>Chromadorea</taxon>
        <taxon>Rhabditida</taxon>
        <taxon>Rhabditina</taxon>
        <taxon>Rhabditomorpha</taxon>
        <taxon>Rhabditoidea</taxon>
        <taxon>Rhabditidae</taxon>
        <taxon>Diploscapter</taxon>
    </lineage>
</organism>
<feature type="domain" description="Thiolase C-terminal" evidence="7">
    <location>
        <begin position="620"/>
        <end position="729"/>
    </location>
</feature>
<dbReference type="OrthoDB" id="5404651at2759"/>
<keyword evidence="4" id="KW-0630">Potassium</keyword>
<dbReference type="Pfam" id="PF00108">
    <property type="entry name" value="Thiolase_N"/>
    <property type="match status" value="3"/>
</dbReference>
<name>A0A2A2KYU1_9BILA</name>
<dbReference type="InterPro" id="IPR020617">
    <property type="entry name" value="Thiolase_C"/>
</dbReference>
<evidence type="ECO:0008006" key="10">
    <source>
        <dbReference type="Google" id="ProtNLM"/>
    </source>
</evidence>
<comment type="similarity">
    <text evidence="1">Belongs to the thiolase-like superfamily. Thiolase family.</text>
</comment>
<feature type="domain" description="Thiolase N-terminal" evidence="6">
    <location>
        <begin position="22"/>
        <end position="275"/>
    </location>
</feature>
<dbReference type="FunFam" id="3.40.47.10:FF:000007">
    <property type="entry name" value="acetyl-CoA acetyltransferase, mitochondrial"/>
    <property type="match status" value="1"/>
</dbReference>
<dbReference type="InterPro" id="IPR002155">
    <property type="entry name" value="Thiolase"/>
</dbReference>
<dbReference type="STRING" id="2018661.A0A2A2KYU1"/>
<sequence>MATRFIARRGFSSSTTLKNKDVYIIGAARTPIGSFRASLSSMPATELGKVATRAALDRAKIDPKSVQEIFIGQVCQANVGQAPARQVALGTGMDMSVAVTTVNKVCSSGLKAIMLAAQQIQTGHQEVVVGGGMESMSQVPFYLPRGDIPYGGMPIIDGIVKDGLTDAYDKCHMGNCGEKTSKELNISRQDQDNYAIGSYTKSAQAWKDGIMEREVVPVTVKSKKGDTQFTVDEEFTKVNFDKLKQLRAVFQKDGTVTAGNASTLNDGAASVVLTSGDAAKTAGAKPLAQILAYGDAATHPLDFAMAPTLVVPKMLKAAGLKVDDIAQWEVNEAFSCVPLAFMKKINCDPAKVNPHGGAVSIGHPIGMSGARLIVHLVNTLKSGEIGCAAICNGGGGASGMIIRKLVEFPEHFILKKIYIVSGARTPIASFRGSFKDVSSVELGSNVLKAVIQRSGINPESIEELIGGSVYTANCGQNVTRQIALNSGLPHSVQAVTVNKVCSSSMKALVMGCVSIRSGYRNTVAIVGAENMSQVPFYIPRGEIPYGGMQLIDGIPKDGLEDAIYKKSMGQCAEKTVQVPTLRPVFLKEGGTITAANASSLNDGAAAAILVDEQHLPQGHQPLAEIVDFMEAGVDPVDFTVAPVFAVKKLLAKNHLSPADIHLWEVNEAFAVTVLAFIRDLGLDESRVNIKGGAVALGHPLGMSGLRIVLSLAHSLQPGQLGIAAICNGGIF</sequence>
<evidence type="ECO:0000256" key="5">
    <source>
        <dbReference type="ARBA" id="ARBA00023315"/>
    </source>
</evidence>
<dbReference type="InterPro" id="IPR016039">
    <property type="entry name" value="Thiolase-like"/>
</dbReference>
<comment type="caution">
    <text evidence="8">The sequence shown here is derived from an EMBL/GenBank/DDBJ whole genome shotgun (WGS) entry which is preliminary data.</text>
</comment>
<dbReference type="GO" id="GO:0046872">
    <property type="term" value="F:metal ion binding"/>
    <property type="evidence" value="ECO:0007669"/>
    <property type="project" value="UniProtKB-KW"/>
</dbReference>
<proteinExistence type="inferred from homology"/>
<gene>
    <name evidence="8" type="ORF">WR25_14504</name>
</gene>
<dbReference type="GO" id="GO:0003985">
    <property type="term" value="F:acetyl-CoA C-acetyltransferase activity"/>
    <property type="evidence" value="ECO:0007669"/>
    <property type="project" value="TreeGrafter"/>
</dbReference>
<dbReference type="NCBIfam" id="TIGR01930">
    <property type="entry name" value="AcCoA-C-Actrans"/>
    <property type="match status" value="1"/>
</dbReference>
<reference evidence="8 9" key="1">
    <citation type="journal article" date="2017" name="Curr. Biol.">
        <title>Genome architecture and evolution of a unichromosomal asexual nematode.</title>
        <authorList>
            <person name="Fradin H."/>
            <person name="Zegar C."/>
            <person name="Gutwein M."/>
            <person name="Lucas J."/>
            <person name="Kovtun M."/>
            <person name="Corcoran D."/>
            <person name="Baugh L.R."/>
            <person name="Kiontke K."/>
            <person name="Gunsalus K."/>
            <person name="Fitch D.H."/>
            <person name="Piano F."/>
        </authorList>
    </citation>
    <scope>NUCLEOTIDE SEQUENCE [LARGE SCALE GENOMIC DNA]</scope>
    <source>
        <strain evidence="8">PF1309</strain>
    </source>
</reference>
<dbReference type="InterPro" id="IPR020613">
    <property type="entry name" value="Thiolase_CS"/>
</dbReference>
<feature type="domain" description="Thiolase N-terminal" evidence="6">
    <location>
        <begin position="579"/>
        <end position="612"/>
    </location>
</feature>
<dbReference type="GO" id="GO:0006635">
    <property type="term" value="P:fatty acid beta-oxidation"/>
    <property type="evidence" value="ECO:0007669"/>
    <property type="project" value="TreeGrafter"/>
</dbReference>
<evidence type="ECO:0000313" key="9">
    <source>
        <dbReference type="Proteomes" id="UP000218231"/>
    </source>
</evidence>
<evidence type="ECO:0000256" key="3">
    <source>
        <dbReference type="ARBA" id="ARBA00022723"/>
    </source>
</evidence>
<feature type="domain" description="Thiolase C-terminal" evidence="7">
    <location>
        <begin position="285"/>
        <end position="403"/>
    </location>
</feature>
<keyword evidence="5" id="KW-0012">Acyltransferase</keyword>
<accession>A0A2A2KYU1</accession>
<dbReference type="Proteomes" id="UP000218231">
    <property type="component" value="Unassembled WGS sequence"/>
</dbReference>
<evidence type="ECO:0000256" key="1">
    <source>
        <dbReference type="ARBA" id="ARBA00010982"/>
    </source>
</evidence>
<dbReference type="PANTHER" id="PTHR18919">
    <property type="entry name" value="ACETYL-COA C-ACYLTRANSFERASE"/>
    <property type="match status" value="1"/>
</dbReference>
<evidence type="ECO:0000313" key="8">
    <source>
        <dbReference type="EMBL" id="PAV79080.1"/>
    </source>
</evidence>
<feature type="domain" description="Thiolase N-terminal" evidence="6">
    <location>
        <begin position="417"/>
        <end position="575"/>
    </location>
</feature>
<dbReference type="AlphaFoldDB" id="A0A2A2KYU1"/>
<keyword evidence="9" id="KW-1185">Reference proteome</keyword>
<evidence type="ECO:0000256" key="2">
    <source>
        <dbReference type="ARBA" id="ARBA00022679"/>
    </source>
</evidence>
<dbReference type="Pfam" id="PF02803">
    <property type="entry name" value="Thiolase_C"/>
    <property type="match status" value="2"/>
</dbReference>
<dbReference type="CDD" id="cd00751">
    <property type="entry name" value="thiolase"/>
    <property type="match status" value="2"/>
</dbReference>
<keyword evidence="2" id="KW-0808">Transferase</keyword>
<evidence type="ECO:0000256" key="4">
    <source>
        <dbReference type="ARBA" id="ARBA00022958"/>
    </source>
</evidence>
<dbReference type="SUPFAM" id="SSF53901">
    <property type="entry name" value="Thiolase-like"/>
    <property type="match status" value="3"/>
</dbReference>
<protein>
    <recommendedName>
        <fullName evidence="10">Thiolase N-terminal domain-containing protein</fullName>
    </recommendedName>
</protein>
<dbReference type="GO" id="GO:0005739">
    <property type="term" value="C:mitochondrion"/>
    <property type="evidence" value="ECO:0007669"/>
    <property type="project" value="TreeGrafter"/>
</dbReference>
<evidence type="ECO:0000259" key="6">
    <source>
        <dbReference type="Pfam" id="PF00108"/>
    </source>
</evidence>
<dbReference type="InterPro" id="IPR020615">
    <property type="entry name" value="Thiolase_acyl_enz_int_AS"/>
</dbReference>
<dbReference type="PANTHER" id="PTHR18919:SF156">
    <property type="entry name" value="ACETYL-COA ACETYLTRANSFERASE, MITOCHONDRIAL"/>
    <property type="match status" value="1"/>
</dbReference>
<dbReference type="PROSITE" id="PS00098">
    <property type="entry name" value="THIOLASE_1"/>
    <property type="match status" value="2"/>
</dbReference>
<dbReference type="EMBL" id="LIAE01007470">
    <property type="protein sequence ID" value="PAV79080.1"/>
    <property type="molecule type" value="Genomic_DNA"/>
</dbReference>
<dbReference type="PROSITE" id="PS00737">
    <property type="entry name" value="THIOLASE_2"/>
    <property type="match status" value="2"/>
</dbReference>
<dbReference type="Gene3D" id="3.40.47.10">
    <property type="match status" value="3"/>
</dbReference>